<comment type="similarity">
    <text evidence="2">Belongs to the drug/metabolite transporter (DMT) superfamily. 10 TMS drug/metabolite exporter (DME) (TC 2.A.7.3) family.</text>
</comment>
<organism evidence="8 9">
    <name type="scientific">Jannaschia helgolandensis</name>
    <dbReference type="NCBI Taxonomy" id="188906"/>
    <lineage>
        <taxon>Bacteria</taxon>
        <taxon>Pseudomonadati</taxon>
        <taxon>Pseudomonadota</taxon>
        <taxon>Alphaproteobacteria</taxon>
        <taxon>Rhodobacterales</taxon>
        <taxon>Roseobacteraceae</taxon>
        <taxon>Jannaschia</taxon>
    </lineage>
</organism>
<dbReference type="STRING" id="188906.SAMN04488526_1623"/>
<evidence type="ECO:0000256" key="4">
    <source>
        <dbReference type="ARBA" id="ARBA00022989"/>
    </source>
</evidence>
<evidence type="ECO:0000259" key="7">
    <source>
        <dbReference type="Pfam" id="PF00892"/>
    </source>
</evidence>
<sequence length="298" mass="31680">MQNRPLIAAAHIMTAMAIIGLIDQFIRVIAIDSSLWTFHLLRSVMIWTIALAWLAISRKRLEVVSWRGVLARSAFNATGLLIYFGALGFLPVAQAAAGLFSAPIFVLILSVALFRLRIGPVRIVAAFTGFAGVLMVLSPDVSTLSPAAFVPLAAGLFYAMAAIATREWCPDEHALTLTLGGFAFMGLWGLLGIVSIAVAGGEGADFLTRGWVWPTPEVLWWCIVQALGSLIAVVLLTRGYQLAEASLVSVFEYSVLGFSALFGLLVWGDVLSVPAMLGLLLIAAAGSLIALRGRGVPA</sequence>
<evidence type="ECO:0000256" key="6">
    <source>
        <dbReference type="SAM" id="Phobius"/>
    </source>
</evidence>
<feature type="domain" description="EamA" evidence="7">
    <location>
        <begin position="11"/>
        <end position="137"/>
    </location>
</feature>
<dbReference type="Pfam" id="PF00892">
    <property type="entry name" value="EamA"/>
    <property type="match status" value="1"/>
</dbReference>
<keyword evidence="9" id="KW-1185">Reference proteome</keyword>
<dbReference type="RefSeq" id="WP_092761643.1">
    <property type="nucleotide sequence ID" value="NZ_FNZQ01000002.1"/>
</dbReference>
<dbReference type="Proteomes" id="UP000199283">
    <property type="component" value="Unassembled WGS sequence"/>
</dbReference>
<feature type="transmembrane region" description="Helical" evidence="6">
    <location>
        <begin position="36"/>
        <end position="57"/>
    </location>
</feature>
<keyword evidence="4 6" id="KW-1133">Transmembrane helix</keyword>
<feature type="transmembrane region" description="Helical" evidence="6">
    <location>
        <begin position="218"/>
        <end position="236"/>
    </location>
</feature>
<feature type="transmembrane region" description="Helical" evidence="6">
    <location>
        <begin position="144"/>
        <end position="163"/>
    </location>
</feature>
<reference evidence="8 9" key="1">
    <citation type="submission" date="2016-10" db="EMBL/GenBank/DDBJ databases">
        <authorList>
            <person name="de Groot N.N."/>
        </authorList>
    </citation>
    <scope>NUCLEOTIDE SEQUENCE [LARGE SCALE GENOMIC DNA]</scope>
    <source>
        <strain evidence="8 9">DSM 14858</strain>
    </source>
</reference>
<protein>
    <recommendedName>
        <fullName evidence="7">EamA domain-containing protein</fullName>
    </recommendedName>
</protein>
<name>A0A1H7L8I8_9RHOB</name>
<dbReference type="PANTHER" id="PTHR22911:SF6">
    <property type="entry name" value="SOLUTE CARRIER FAMILY 35 MEMBER G1"/>
    <property type="match status" value="1"/>
</dbReference>
<feature type="transmembrane region" description="Helical" evidence="6">
    <location>
        <begin position="273"/>
        <end position="291"/>
    </location>
</feature>
<dbReference type="GO" id="GO:0016020">
    <property type="term" value="C:membrane"/>
    <property type="evidence" value="ECO:0007669"/>
    <property type="project" value="UniProtKB-SubCell"/>
</dbReference>
<keyword evidence="5 6" id="KW-0472">Membrane</keyword>
<dbReference type="EMBL" id="FNZQ01000002">
    <property type="protein sequence ID" value="SEK94577.1"/>
    <property type="molecule type" value="Genomic_DNA"/>
</dbReference>
<keyword evidence="3 6" id="KW-0812">Transmembrane</keyword>
<evidence type="ECO:0000313" key="9">
    <source>
        <dbReference type="Proteomes" id="UP000199283"/>
    </source>
</evidence>
<evidence type="ECO:0000313" key="8">
    <source>
        <dbReference type="EMBL" id="SEK94577.1"/>
    </source>
</evidence>
<dbReference type="PANTHER" id="PTHR22911">
    <property type="entry name" value="ACYL-MALONYL CONDENSING ENZYME-RELATED"/>
    <property type="match status" value="1"/>
</dbReference>
<dbReference type="InterPro" id="IPR037185">
    <property type="entry name" value="EmrE-like"/>
</dbReference>
<evidence type="ECO:0000256" key="2">
    <source>
        <dbReference type="ARBA" id="ARBA00009853"/>
    </source>
</evidence>
<comment type="subcellular location">
    <subcellularLocation>
        <location evidence="1">Membrane</location>
        <topology evidence="1">Multi-pass membrane protein</topology>
    </subcellularLocation>
</comment>
<dbReference type="SUPFAM" id="SSF103481">
    <property type="entry name" value="Multidrug resistance efflux transporter EmrE"/>
    <property type="match status" value="2"/>
</dbReference>
<feature type="transmembrane region" description="Helical" evidence="6">
    <location>
        <begin position="121"/>
        <end position="138"/>
    </location>
</feature>
<feature type="transmembrane region" description="Helical" evidence="6">
    <location>
        <begin position="175"/>
        <end position="198"/>
    </location>
</feature>
<feature type="transmembrane region" description="Helical" evidence="6">
    <location>
        <begin position="95"/>
        <end position="114"/>
    </location>
</feature>
<dbReference type="AlphaFoldDB" id="A0A1H7L8I8"/>
<evidence type="ECO:0000256" key="1">
    <source>
        <dbReference type="ARBA" id="ARBA00004141"/>
    </source>
</evidence>
<proteinExistence type="inferred from homology"/>
<feature type="transmembrane region" description="Helical" evidence="6">
    <location>
        <begin position="69"/>
        <end position="89"/>
    </location>
</feature>
<accession>A0A1H7L8I8</accession>
<evidence type="ECO:0000256" key="3">
    <source>
        <dbReference type="ARBA" id="ARBA00022692"/>
    </source>
</evidence>
<dbReference type="OrthoDB" id="9812899at2"/>
<feature type="transmembrane region" description="Helical" evidence="6">
    <location>
        <begin position="248"/>
        <end position="267"/>
    </location>
</feature>
<feature type="transmembrane region" description="Helical" evidence="6">
    <location>
        <begin position="7"/>
        <end position="30"/>
    </location>
</feature>
<evidence type="ECO:0000256" key="5">
    <source>
        <dbReference type="ARBA" id="ARBA00023136"/>
    </source>
</evidence>
<dbReference type="InterPro" id="IPR000620">
    <property type="entry name" value="EamA_dom"/>
</dbReference>
<gene>
    <name evidence="8" type="ORF">SAMN04488526_1623</name>
</gene>